<proteinExistence type="inferred from homology"/>
<keyword evidence="6" id="KW-0406">Ion transport</keyword>
<sequence length="126" mass="13988">MTKRNLLFVVVGGALGAACRYGVDVVWGVALTSYVRLLFINGIGTFVLGLWTTVEVPWKERWHPLIATGFLSSFTTMSAVHVHLLERTLDEPLLGLILFIFIFFVGFISAMLGLVVGDLCKRRRSS</sequence>
<evidence type="ECO:0000256" key="7">
    <source>
        <dbReference type="ARBA" id="ARBA00035120"/>
    </source>
</evidence>
<comment type="caution">
    <text evidence="11">The sequence shown here is derived from an EMBL/GenBank/DDBJ whole genome shotgun (WGS) entry which is preliminary data.</text>
</comment>
<comment type="similarity">
    <text evidence="7 10">Belongs to the fluoride channel Fluc/FEX (TC 1.A.43) family.</text>
</comment>
<dbReference type="GO" id="GO:0034220">
    <property type="term" value="P:monoatomic ion transmembrane transport"/>
    <property type="evidence" value="ECO:0007669"/>
    <property type="project" value="UniProtKB-KW"/>
</dbReference>
<evidence type="ECO:0000256" key="10">
    <source>
        <dbReference type="RuleBase" id="RU004340"/>
    </source>
</evidence>
<gene>
    <name evidence="11" type="ORF">IRY55_04705</name>
</gene>
<dbReference type="GO" id="GO:0005886">
    <property type="term" value="C:plasma membrane"/>
    <property type="evidence" value="ECO:0007669"/>
    <property type="project" value="UniProtKB-SubCell"/>
</dbReference>
<comment type="subcellular location">
    <subcellularLocation>
        <location evidence="1">Cell membrane</location>
        <topology evidence="1">Multi-pass membrane protein</topology>
    </subcellularLocation>
</comment>
<dbReference type="AlphaFoldDB" id="A0A8J7G7L2"/>
<evidence type="ECO:0000256" key="8">
    <source>
        <dbReference type="ARBA" id="ARBA00035585"/>
    </source>
</evidence>
<evidence type="ECO:0000313" key="12">
    <source>
        <dbReference type="Proteomes" id="UP000622653"/>
    </source>
</evidence>
<evidence type="ECO:0000256" key="3">
    <source>
        <dbReference type="ARBA" id="ARBA00022692"/>
    </source>
</evidence>
<evidence type="ECO:0000256" key="6">
    <source>
        <dbReference type="ARBA" id="ARBA00023303"/>
    </source>
</evidence>
<dbReference type="EMBL" id="JADKPV010000001">
    <property type="protein sequence ID" value="MBF4500658.1"/>
    <property type="molecule type" value="Genomic_DNA"/>
</dbReference>
<dbReference type="Proteomes" id="UP000622653">
    <property type="component" value="Unassembled WGS sequence"/>
</dbReference>
<dbReference type="InterPro" id="IPR003691">
    <property type="entry name" value="FluC"/>
</dbReference>
<keyword evidence="6" id="KW-0407">Ion channel</keyword>
<keyword evidence="6" id="KW-0813">Transport</keyword>
<keyword evidence="5 10" id="KW-0472">Membrane</keyword>
<dbReference type="PROSITE" id="PS51257">
    <property type="entry name" value="PROKAR_LIPOPROTEIN"/>
    <property type="match status" value="1"/>
</dbReference>
<dbReference type="RefSeq" id="WP_194562087.1">
    <property type="nucleotide sequence ID" value="NZ_JADKPV010000001.1"/>
</dbReference>
<keyword evidence="4 10" id="KW-1133">Transmembrane helix</keyword>
<evidence type="ECO:0000256" key="2">
    <source>
        <dbReference type="ARBA" id="ARBA00022475"/>
    </source>
</evidence>
<protein>
    <recommendedName>
        <fullName evidence="10">Fluoride-specific ion channel</fullName>
    </recommendedName>
</protein>
<reference evidence="11" key="1">
    <citation type="submission" date="2020-11" db="EMBL/GenBank/DDBJ databases">
        <title>Multidrug resistant novel bacterium Savagea serpentis sp. nov., isolated from the scats of a vine snake (Ahaetulla nasuta).</title>
        <authorList>
            <person name="Venkata Ramana V."/>
            <person name="Vikas Patil S."/>
            <person name="Yogita Lugani V."/>
        </authorList>
    </citation>
    <scope>NUCLEOTIDE SEQUENCE</scope>
    <source>
        <strain evidence="11">SN6</strain>
    </source>
</reference>
<organism evidence="11 12">
    <name type="scientific">Savagea serpentis</name>
    <dbReference type="NCBI Taxonomy" id="2785297"/>
    <lineage>
        <taxon>Bacteria</taxon>
        <taxon>Bacillati</taxon>
        <taxon>Bacillota</taxon>
        <taxon>Bacilli</taxon>
        <taxon>Bacillales</taxon>
        <taxon>Caryophanaceae</taxon>
        <taxon>Savagea</taxon>
    </lineage>
</organism>
<dbReference type="Pfam" id="PF02537">
    <property type="entry name" value="CRCB"/>
    <property type="match status" value="1"/>
</dbReference>
<feature type="transmembrane region" description="Helical" evidence="10">
    <location>
        <begin position="38"/>
        <end position="58"/>
    </location>
</feature>
<evidence type="ECO:0000256" key="5">
    <source>
        <dbReference type="ARBA" id="ARBA00023136"/>
    </source>
</evidence>
<feature type="transmembrane region" description="Helical" evidence="10">
    <location>
        <begin position="65"/>
        <end position="84"/>
    </location>
</feature>
<accession>A0A8J7G7L2</accession>
<keyword evidence="12" id="KW-1185">Reference proteome</keyword>
<name>A0A8J7G7L2_9BACL</name>
<keyword evidence="2 10" id="KW-1003">Cell membrane</keyword>
<evidence type="ECO:0000313" key="11">
    <source>
        <dbReference type="EMBL" id="MBF4500658.1"/>
    </source>
</evidence>
<evidence type="ECO:0000256" key="4">
    <source>
        <dbReference type="ARBA" id="ARBA00022989"/>
    </source>
</evidence>
<evidence type="ECO:0000256" key="9">
    <source>
        <dbReference type="ARBA" id="ARBA00049940"/>
    </source>
</evidence>
<evidence type="ECO:0000256" key="1">
    <source>
        <dbReference type="ARBA" id="ARBA00004651"/>
    </source>
</evidence>
<feature type="transmembrane region" description="Helical" evidence="10">
    <location>
        <begin position="96"/>
        <end position="116"/>
    </location>
</feature>
<comment type="function">
    <text evidence="9">Fluoride-specific ion channel. Important for reducing fluoride concentration in the cell, thus reducing its toxicity.</text>
</comment>
<comment type="catalytic activity">
    <reaction evidence="8">
        <text>fluoride(in) = fluoride(out)</text>
        <dbReference type="Rhea" id="RHEA:76159"/>
        <dbReference type="ChEBI" id="CHEBI:17051"/>
    </reaction>
    <physiologicalReaction direction="left-to-right" evidence="8">
        <dbReference type="Rhea" id="RHEA:76160"/>
    </physiologicalReaction>
</comment>
<keyword evidence="3 10" id="KW-0812">Transmembrane</keyword>